<evidence type="ECO:0000313" key="2">
    <source>
        <dbReference type="EMBL" id="OJG85660.1"/>
    </source>
</evidence>
<dbReference type="EMBL" id="JXLC01000036">
    <property type="protein sequence ID" value="OJG85660.1"/>
    <property type="molecule type" value="Genomic_DNA"/>
</dbReference>
<evidence type="ECO:0000256" key="1">
    <source>
        <dbReference type="SAM" id="Phobius"/>
    </source>
</evidence>
<proteinExistence type="predicted"/>
<accession>A0AA91JMQ7</accession>
<protein>
    <submittedName>
        <fullName evidence="2">Uncharacterized protein</fullName>
    </submittedName>
</protein>
<keyword evidence="1" id="KW-1133">Transmembrane helix</keyword>
<name>A0AA91JMQ7_9ENTE</name>
<feature type="transmembrane region" description="Helical" evidence="1">
    <location>
        <begin position="7"/>
        <end position="26"/>
    </location>
</feature>
<sequence>MIFMPEFLIYIVPVLITMLGTLFVTYRNIQNNNISSSRIKWLAQLKENFAKYNENLSEIKELMNEDVVKNAGLVKENRKRLEKSRINVLMSFKANDFEAYGNDKGIKECFEAFSSEKEMMKKPDDCEAHMFIFMNAINRYIIEQVNTSEKEEAIEQIKKDEIIINENTINVIVEIMEQFQLCVAKMEWTKIKNESQFLLFGKEKYSSQETIKVLNTNIYKLVDNYIEEQRPEEELKEETVVEKTNMTPLEQEAIIILENFKSVPDKLINILEFLDRNCELPTSMLTSTKKRYIYSMIEPVHPSGKQFFSKKEFILPKSKKRVYLETNFSLYYGDKIAMRMVRMTEKHMESLQSDREELENDPVLIS</sequence>
<keyword evidence="1" id="KW-0812">Transmembrane</keyword>
<dbReference type="AlphaFoldDB" id="A0AA91JMQ7"/>
<keyword evidence="1" id="KW-0472">Membrane</keyword>
<comment type="caution">
    <text evidence="2">The sequence shown here is derived from an EMBL/GenBank/DDBJ whole genome shotgun (WGS) entry which is preliminary data.</text>
</comment>
<dbReference type="Proteomes" id="UP000183039">
    <property type="component" value="Unassembled WGS sequence"/>
</dbReference>
<organism evidence="2 3">
    <name type="scientific">Enterococcus silesiacus</name>
    <dbReference type="NCBI Taxonomy" id="332949"/>
    <lineage>
        <taxon>Bacteria</taxon>
        <taxon>Bacillati</taxon>
        <taxon>Bacillota</taxon>
        <taxon>Bacilli</taxon>
        <taxon>Lactobacillales</taxon>
        <taxon>Enterococcaceae</taxon>
        <taxon>Enterococcus</taxon>
    </lineage>
</organism>
<evidence type="ECO:0000313" key="3">
    <source>
        <dbReference type="Proteomes" id="UP000183039"/>
    </source>
</evidence>
<reference evidence="2 3" key="1">
    <citation type="submission" date="2014-12" db="EMBL/GenBank/DDBJ databases">
        <title>Draft genome sequences of 29 type strains of Enterococci.</title>
        <authorList>
            <person name="Zhong Z."/>
            <person name="Sun Z."/>
            <person name="Liu W."/>
            <person name="Zhang W."/>
            <person name="Zhang H."/>
        </authorList>
    </citation>
    <scope>NUCLEOTIDE SEQUENCE [LARGE SCALE GENOMIC DNA]</scope>
    <source>
        <strain evidence="2 3">DSM 22801</strain>
    </source>
</reference>
<gene>
    <name evidence="2" type="ORF">RV15_GL002536</name>
</gene>